<evidence type="ECO:0000256" key="1">
    <source>
        <dbReference type="ARBA" id="ARBA00013201"/>
    </source>
</evidence>
<feature type="region of interest" description="Disordered" evidence="5">
    <location>
        <begin position="1"/>
        <end position="46"/>
    </location>
</feature>
<evidence type="ECO:0000256" key="2">
    <source>
        <dbReference type="ARBA" id="ARBA00022801"/>
    </source>
</evidence>
<dbReference type="Gene3D" id="3.40.50.1820">
    <property type="entry name" value="alpha/beta hydrolase"/>
    <property type="match status" value="1"/>
</dbReference>
<dbReference type="EMBL" id="CP042189">
    <property type="protein sequence ID" value="QDS70615.1"/>
    <property type="molecule type" value="Genomic_DNA"/>
</dbReference>
<dbReference type="InterPro" id="IPR029058">
    <property type="entry name" value="AB_hydrolase_fold"/>
</dbReference>
<gene>
    <name evidence="6" type="ORF">FKW77_000492</name>
</gene>
<dbReference type="OrthoDB" id="2363873at2759"/>
<dbReference type="STRING" id="50376.A0A517L4Q4"/>
<dbReference type="SUPFAM" id="SSF53474">
    <property type="entry name" value="alpha/beta-Hydrolases"/>
    <property type="match status" value="1"/>
</dbReference>
<dbReference type="EC" id="3.1.1.47" evidence="1"/>
<dbReference type="GO" id="GO:0003847">
    <property type="term" value="F:1-alkyl-2-acetylglycerophosphocholine esterase activity"/>
    <property type="evidence" value="ECO:0007669"/>
    <property type="project" value="UniProtKB-EC"/>
</dbReference>
<accession>A0A517L4Q4</accession>
<dbReference type="Pfam" id="PF03403">
    <property type="entry name" value="PAF-AH_p_II"/>
    <property type="match status" value="1"/>
</dbReference>
<reference evidence="6 7" key="1">
    <citation type="submission" date="2019-07" db="EMBL/GenBank/DDBJ databases">
        <title>Finished genome of Venturia effusa.</title>
        <authorList>
            <person name="Young C.A."/>
            <person name="Cox M.P."/>
            <person name="Ganley A.R.D."/>
            <person name="David W.J."/>
        </authorList>
    </citation>
    <scope>NUCLEOTIDE SEQUENCE [LARGE SCALE GENOMIC DNA]</scope>
    <source>
        <strain evidence="7">albino</strain>
    </source>
</reference>
<keyword evidence="3" id="KW-0442">Lipid degradation</keyword>
<dbReference type="PANTHER" id="PTHR10272">
    <property type="entry name" value="PLATELET-ACTIVATING FACTOR ACETYLHYDROLASE"/>
    <property type="match status" value="1"/>
</dbReference>
<evidence type="ECO:0000313" key="7">
    <source>
        <dbReference type="Proteomes" id="UP000316270"/>
    </source>
</evidence>
<keyword evidence="2" id="KW-0378">Hydrolase</keyword>
<dbReference type="AlphaFoldDB" id="A0A517L4Q4"/>
<sequence>MPILPNQITGKQGAGRRSSFAHQNEKSGRVPNAKKPRTRPPTGWRDQPWFLHGTLPRYTGPYSVGMMDIEVPAEHPQSFSHITRHKHHLFKLETVLFNIYYPSEFGSGAGKYPGGRSKWSRETWLSRPRRKTAQGYGRFAGFGRRGDLAVPWFAATTMLTKLPAFRNAEPARHWPPPNNTYTAGADVKNQEGPPPGGESAEPKFPLLIFSHGLGGTRTTYSSVCGEFASYGFIVCAIEHRDGSGPRTYINRTPDGEASIEGMEAEGNVDHTPEQRKKKYDRIDYVFPKANPRDTAPNSDKGVDQELRAAQIQLRLAEIEEAYRVLGKICNGQGAEIAKHNLRRKGLKGGSSRGLEGVDWSLWKDRFHLDQATILGHSFGAATTIELLRASERFKYVSQGIIYDIWGAAVRTPSTPDGKDHDLKKPLLGINSEAFMYWQSNFDTVSALTNESKLTAPSWLITVRGTIHVSQSDFSILYPHICTFLLKMTANPKRALDLNISASLEFLSRILIPQRSAIIKRTMTVENILDLEPIDEPPVDRRPTDKWTAVRLKIPHEARARLGASIERKWKRKHPKNGGNAESSAKDEIWMHIKTEEEGIKSWQRQRGVGGEKAAMSM</sequence>
<evidence type="ECO:0000256" key="3">
    <source>
        <dbReference type="ARBA" id="ARBA00022963"/>
    </source>
</evidence>
<feature type="region of interest" description="Disordered" evidence="5">
    <location>
        <begin position="168"/>
        <end position="201"/>
    </location>
</feature>
<name>A0A517L4Q4_9PEZI</name>
<evidence type="ECO:0000256" key="5">
    <source>
        <dbReference type="SAM" id="MobiDB-lite"/>
    </source>
</evidence>
<protein>
    <recommendedName>
        <fullName evidence="1">1-alkyl-2-acetylglycerophosphocholine esterase</fullName>
        <ecNumber evidence="1">3.1.1.47</ecNumber>
    </recommendedName>
</protein>
<evidence type="ECO:0000313" key="6">
    <source>
        <dbReference type="EMBL" id="QDS70615.1"/>
    </source>
</evidence>
<dbReference type="Proteomes" id="UP000316270">
    <property type="component" value="Chromosome 5"/>
</dbReference>
<proteinExistence type="predicted"/>
<dbReference type="PANTHER" id="PTHR10272:SF0">
    <property type="entry name" value="PLATELET-ACTIVATING FACTOR ACETYLHYDROLASE"/>
    <property type="match status" value="1"/>
</dbReference>
<dbReference type="GO" id="GO:0016042">
    <property type="term" value="P:lipid catabolic process"/>
    <property type="evidence" value="ECO:0007669"/>
    <property type="project" value="UniProtKB-KW"/>
</dbReference>
<evidence type="ECO:0000256" key="4">
    <source>
        <dbReference type="ARBA" id="ARBA00023098"/>
    </source>
</evidence>
<feature type="compositionally biased region" description="Polar residues" evidence="5">
    <location>
        <begin position="1"/>
        <end position="10"/>
    </location>
</feature>
<organism evidence="6 7">
    <name type="scientific">Venturia effusa</name>
    <dbReference type="NCBI Taxonomy" id="50376"/>
    <lineage>
        <taxon>Eukaryota</taxon>
        <taxon>Fungi</taxon>
        <taxon>Dikarya</taxon>
        <taxon>Ascomycota</taxon>
        <taxon>Pezizomycotina</taxon>
        <taxon>Dothideomycetes</taxon>
        <taxon>Pleosporomycetidae</taxon>
        <taxon>Venturiales</taxon>
        <taxon>Venturiaceae</taxon>
        <taxon>Venturia</taxon>
    </lineage>
</organism>
<keyword evidence="7" id="KW-1185">Reference proteome</keyword>
<keyword evidence="4" id="KW-0443">Lipid metabolism</keyword>